<protein>
    <submittedName>
        <fullName evidence="2">Uncharacterized protein</fullName>
    </submittedName>
</protein>
<evidence type="ECO:0000313" key="3">
    <source>
        <dbReference type="Proteomes" id="UP001201812"/>
    </source>
</evidence>
<comment type="caution">
    <text evidence="2">The sequence shown here is derived from an EMBL/GenBank/DDBJ whole genome shotgun (WGS) entry which is preliminary data.</text>
</comment>
<accession>A0AAD4RDE8</accession>
<proteinExistence type="predicted"/>
<keyword evidence="3" id="KW-1185">Reference proteome</keyword>
<dbReference type="AlphaFoldDB" id="A0AAD4RDE8"/>
<reference evidence="2" key="1">
    <citation type="submission" date="2022-01" db="EMBL/GenBank/DDBJ databases">
        <title>Genome Sequence Resource for Two Populations of Ditylenchus destructor, the Migratory Endoparasitic Phytonematode.</title>
        <authorList>
            <person name="Zhang H."/>
            <person name="Lin R."/>
            <person name="Xie B."/>
        </authorList>
    </citation>
    <scope>NUCLEOTIDE SEQUENCE</scope>
    <source>
        <strain evidence="2">BazhouSP</strain>
    </source>
</reference>
<name>A0AAD4RDE8_9BILA</name>
<sequence>MNTEGNNFGDIYVLLHISKTGALLLWNPAMMEKRFIQTFKGAKLGEWYRIDKESGLVAPTSATCDTKVDNGVVKIKAPLVFFEDAMFRNIVGYSPGFGRVGCFVPTECNKEKMYNAWIAYMEFVENSDFQSLLVLFDVVWTLDIKCKPEKIAKTDMHYLSTGRLRDFEMVSGIVVEKVAPKGKIFNTEDDICDFDVSCAGDLQLGVFVKFVPVSNFSMTIVAVDAHSVIGPKNVQCISVDPNVKLNVSGWSLNGGFIKVPGLSQKIVDEQSNSRRKKYANEKLTVVYDPRFKCFTVPKSGNSKRESPDSVLSNSKTVDETNFNDAW</sequence>
<feature type="region of interest" description="Disordered" evidence="1">
    <location>
        <begin position="298"/>
        <end position="326"/>
    </location>
</feature>
<organism evidence="2 3">
    <name type="scientific">Ditylenchus destructor</name>
    <dbReference type="NCBI Taxonomy" id="166010"/>
    <lineage>
        <taxon>Eukaryota</taxon>
        <taxon>Metazoa</taxon>
        <taxon>Ecdysozoa</taxon>
        <taxon>Nematoda</taxon>
        <taxon>Chromadorea</taxon>
        <taxon>Rhabditida</taxon>
        <taxon>Tylenchina</taxon>
        <taxon>Tylenchomorpha</taxon>
        <taxon>Sphaerularioidea</taxon>
        <taxon>Anguinidae</taxon>
        <taxon>Anguininae</taxon>
        <taxon>Ditylenchus</taxon>
    </lineage>
</organism>
<dbReference type="Proteomes" id="UP001201812">
    <property type="component" value="Unassembled WGS sequence"/>
</dbReference>
<gene>
    <name evidence="2" type="ORF">DdX_00666</name>
</gene>
<evidence type="ECO:0000313" key="2">
    <source>
        <dbReference type="EMBL" id="KAI1728480.1"/>
    </source>
</evidence>
<feature type="compositionally biased region" description="Polar residues" evidence="1">
    <location>
        <begin position="309"/>
        <end position="326"/>
    </location>
</feature>
<dbReference type="EMBL" id="JAKKPZ010000001">
    <property type="protein sequence ID" value="KAI1728480.1"/>
    <property type="molecule type" value="Genomic_DNA"/>
</dbReference>
<evidence type="ECO:0000256" key="1">
    <source>
        <dbReference type="SAM" id="MobiDB-lite"/>
    </source>
</evidence>